<dbReference type="CDD" id="cd07043">
    <property type="entry name" value="STAS_anti-anti-sigma_factors"/>
    <property type="match status" value="1"/>
</dbReference>
<feature type="domain" description="STAS" evidence="1">
    <location>
        <begin position="28"/>
        <end position="108"/>
    </location>
</feature>
<dbReference type="InterPro" id="IPR002645">
    <property type="entry name" value="STAS_dom"/>
</dbReference>
<dbReference type="RefSeq" id="WP_145445761.1">
    <property type="nucleotide sequence ID" value="NZ_CP036280.1"/>
</dbReference>
<dbReference type="GO" id="GO:0043856">
    <property type="term" value="F:anti-sigma factor antagonist activity"/>
    <property type="evidence" value="ECO:0007669"/>
    <property type="project" value="TreeGrafter"/>
</dbReference>
<protein>
    <submittedName>
        <fullName evidence="2">STAS domain protein</fullName>
    </submittedName>
</protein>
<accession>A0A518BXF0</accession>
<organism evidence="2 3">
    <name type="scientific">Mucisphaera calidilacus</name>
    <dbReference type="NCBI Taxonomy" id="2527982"/>
    <lineage>
        <taxon>Bacteria</taxon>
        <taxon>Pseudomonadati</taxon>
        <taxon>Planctomycetota</taxon>
        <taxon>Phycisphaerae</taxon>
        <taxon>Phycisphaerales</taxon>
        <taxon>Phycisphaeraceae</taxon>
        <taxon>Mucisphaera</taxon>
    </lineage>
</organism>
<dbReference type="SUPFAM" id="SSF52091">
    <property type="entry name" value="SpoIIaa-like"/>
    <property type="match status" value="1"/>
</dbReference>
<dbReference type="PROSITE" id="PS50801">
    <property type="entry name" value="STAS"/>
    <property type="match status" value="1"/>
</dbReference>
<dbReference type="Proteomes" id="UP000320386">
    <property type="component" value="Chromosome"/>
</dbReference>
<dbReference type="KEGG" id="mcad:Pan265_14760"/>
<dbReference type="PANTHER" id="PTHR33495:SF2">
    <property type="entry name" value="ANTI-SIGMA FACTOR ANTAGONIST TM_1081-RELATED"/>
    <property type="match status" value="1"/>
</dbReference>
<evidence type="ECO:0000313" key="3">
    <source>
        <dbReference type="Proteomes" id="UP000320386"/>
    </source>
</evidence>
<evidence type="ECO:0000313" key="2">
    <source>
        <dbReference type="EMBL" id="QDU71624.1"/>
    </source>
</evidence>
<dbReference type="PANTHER" id="PTHR33495">
    <property type="entry name" value="ANTI-SIGMA FACTOR ANTAGONIST TM_1081-RELATED-RELATED"/>
    <property type="match status" value="1"/>
</dbReference>
<dbReference type="Gene3D" id="3.30.750.24">
    <property type="entry name" value="STAS domain"/>
    <property type="match status" value="1"/>
</dbReference>
<reference evidence="2 3" key="1">
    <citation type="submission" date="2019-02" db="EMBL/GenBank/DDBJ databases">
        <title>Deep-cultivation of Planctomycetes and their phenomic and genomic characterization uncovers novel biology.</title>
        <authorList>
            <person name="Wiegand S."/>
            <person name="Jogler M."/>
            <person name="Boedeker C."/>
            <person name="Pinto D."/>
            <person name="Vollmers J."/>
            <person name="Rivas-Marin E."/>
            <person name="Kohn T."/>
            <person name="Peeters S.H."/>
            <person name="Heuer A."/>
            <person name="Rast P."/>
            <person name="Oberbeckmann S."/>
            <person name="Bunk B."/>
            <person name="Jeske O."/>
            <person name="Meyerdierks A."/>
            <person name="Storesund J.E."/>
            <person name="Kallscheuer N."/>
            <person name="Luecker S."/>
            <person name="Lage O.M."/>
            <person name="Pohl T."/>
            <person name="Merkel B.J."/>
            <person name="Hornburger P."/>
            <person name="Mueller R.-W."/>
            <person name="Bruemmer F."/>
            <person name="Labrenz M."/>
            <person name="Spormann A.M."/>
            <person name="Op den Camp H."/>
            <person name="Overmann J."/>
            <person name="Amann R."/>
            <person name="Jetten M.S.M."/>
            <person name="Mascher T."/>
            <person name="Medema M.H."/>
            <person name="Devos D.P."/>
            <person name="Kaster A.-K."/>
            <person name="Ovreas L."/>
            <person name="Rohde M."/>
            <person name="Galperin M.Y."/>
            <person name="Jogler C."/>
        </authorList>
    </citation>
    <scope>NUCLEOTIDE SEQUENCE [LARGE SCALE GENOMIC DNA]</scope>
    <source>
        <strain evidence="2 3">Pan265</strain>
    </source>
</reference>
<dbReference type="InterPro" id="IPR036513">
    <property type="entry name" value="STAS_dom_sf"/>
</dbReference>
<dbReference type="Pfam" id="PF01740">
    <property type="entry name" value="STAS"/>
    <property type="match status" value="1"/>
</dbReference>
<dbReference type="OrthoDB" id="287687at2"/>
<gene>
    <name evidence="2" type="ORF">Pan265_14760</name>
</gene>
<sequence>MPIQEWSPGIWLVQLNDDPSFAEELDMLHDRLRRADEMPHVVLDLSEVNHLNSSNLSQLLRLRKTAVDREAQIRLATPCDAVWAVFIATGLDKVFDFTPDTPTALAELQLSDAE</sequence>
<proteinExistence type="predicted"/>
<dbReference type="EMBL" id="CP036280">
    <property type="protein sequence ID" value="QDU71624.1"/>
    <property type="molecule type" value="Genomic_DNA"/>
</dbReference>
<dbReference type="AlphaFoldDB" id="A0A518BXF0"/>
<keyword evidence="3" id="KW-1185">Reference proteome</keyword>
<name>A0A518BXF0_9BACT</name>
<evidence type="ECO:0000259" key="1">
    <source>
        <dbReference type="PROSITE" id="PS50801"/>
    </source>
</evidence>